<evidence type="ECO:0000313" key="4">
    <source>
        <dbReference type="Proteomes" id="UP000776164"/>
    </source>
</evidence>
<proteinExistence type="predicted"/>
<comment type="caution">
    <text evidence="3">The sequence shown here is derived from an EMBL/GenBank/DDBJ whole genome shotgun (WGS) entry which is preliminary data.</text>
</comment>
<organism evidence="3 4">
    <name type="scientific">Subtercola frigoramans</name>
    <dbReference type="NCBI Taxonomy" id="120298"/>
    <lineage>
        <taxon>Bacteria</taxon>
        <taxon>Bacillati</taxon>
        <taxon>Actinomycetota</taxon>
        <taxon>Actinomycetes</taxon>
        <taxon>Micrococcales</taxon>
        <taxon>Microbacteriaceae</taxon>
        <taxon>Subtercola</taxon>
    </lineage>
</organism>
<reference evidence="3 4" key="1">
    <citation type="submission" date="2021-01" db="EMBL/GenBank/DDBJ databases">
        <title>Sequencing the genomes of 1000 actinobacteria strains.</title>
        <authorList>
            <person name="Klenk H.-P."/>
        </authorList>
    </citation>
    <scope>NUCLEOTIDE SEQUENCE [LARGE SCALE GENOMIC DNA]</scope>
    <source>
        <strain evidence="3 4">DSM 13057</strain>
    </source>
</reference>
<dbReference type="Pfam" id="PF00534">
    <property type="entry name" value="Glycos_transf_1"/>
    <property type="match status" value="1"/>
</dbReference>
<dbReference type="PANTHER" id="PTHR46401:SF9">
    <property type="entry name" value="MANNOSYLTRANSFERASE A"/>
    <property type="match status" value="1"/>
</dbReference>
<dbReference type="Gene3D" id="3.40.50.2000">
    <property type="entry name" value="Glycogen Phosphorylase B"/>
    <property type="match status" value="1"/>
</dbReference>
<keyword evidence="1" id="KW-0808">Transferase</keyword>
<protein>
    <submittedName>
        <fullName evidence="3">Glycosyltransferase involved in cell wall biosynthesis</fullName>
    </submittedName>
</protein>
<name>A0ABS2L874_9MICO</name>
<feature type="domain" description="Glycosyl transferase family 1" evidence="2">
    <location>
        <begin position="305"/>
        <end position="468"/>
    </location>
</feature>
<dbReference type="InterPro" id="IPR001296">
    <property type="entry name" value="Glyco_trans_1"/>
</dbReference>
<dbReference type="PANTHER" id="PTHR46401">
    <property type="entry name" value="GLYCOSYLTRANSFERASE WBBK-RELATED"/>
    <property type="match status" value="1"/>
</dbReference>
<gene>
    <name evidence="3" type="ORF">JOE66_002927</name>
</gene>
<dbReference type="SUPFAM" id="SSF53756">
    <property type="entry name" value="UDP-Glycosyltransferase/glycogen phosphorylase"/>
    <property type="match status" value="1"/>
</dbReference>
<keyword evidence="4" id="KW-1185">Reference proteome</keyword>
<dbReference type="CDD" id="cd03809">
    <property type="entry name" value="GT4_MtfB-like"/>
    <property type="match status" value="1"/>
</dbReference>
<sequence length="486" mass="52233">MTDVLGWAGGLRTLIGHLGAEPEATDNPDLLLAQLATVCDAGLTDSQLWATWSILKGELPTESELIRFRRNAGLNGAARAISDLGGRAGASMFGLSTEVEIASNVVLVDVHHTSSTIMRSGVQRVVREAALRWGHAHDVVFVSWTDDEKALRRLTVREEARMRGGDPDASVTIAPATAKIVIPLTGLMIVPELATDAGVAERLLAMGRFSAMRVVYIGYDCVPLTSGETTDAPIAANFPLYLDAVSYGTRVATISESTALEFRSWKKMLPSSGRVGPDVRTVFLGGDTSEPTAKELAETKALLKVSDHEPMILAVGSHEPRKNHLALLQAARILWERGEKFRLVLIGSSSWGSGAFDALATVLKENGRPLVVLSNASDAVLASSYRLARVSVFTSFHEGFGLPIVESLRAGTPVIASNVGSMLEISHHYGGVISVDPHSDNELEGALLAALHDPAVLDKKRRDLAANSYVSWDDYADELWAYFTEA</sequence>
<evidence type="ECO:0000256" key="1">
    <source>
        <dbReference type="ARBA" id="ARBA00022679"/>
    </source>
</evidence>
<evidence type="ECO:0000259" key="2">
    <source>
        <dbReference type="Pfam" id="PF00534"/>
    </source>
</evidence>
<evidence type="ECO:0000313" key="3">
    <source>
        <dbReference type="EMBL" id="MBM7473293.1"/>
    </source>
</evidence>
<accession>A0ABS2L874</accession>
<dbReference type="Proteomes" id="UP000776164">
    <property type="component" value="Unassembled WGS sequence"/>
</dbReference>
<dbReference type="EMBL" id="JAFBBU010000001">
    <property type="protein sequence ID" value="MBM7473293.1"/>
    <property type="molecule type" value="Genomic_DNA"/>
</dbReference>
<dbReference type="RefSeq" id="WP_205110622.1">
    <property type="nucleotide sequence ID" value="NZ_BAAAHT010000014.1"/>
</dbReference>